<dbReference type="GO" id="GO:0032259">
    <property type="term" value="P:methylation"/>
    <property type="evidence" value="ECO:0007669"/>
    <property type="project" value="UniProtKB-KW"/>
</dbReference>
<accession>A0ABW2ASB3</accession>
<organism evidence="7 8">
    <name type="scientific">Branchiibius cervicis</name>
    <dbReference type="NCBI Taxonomy" id="908252"/>
    <lineage>
        <taxon>Bacteria</taxon>
        <taxon>Bacillati</taxon>
        <taxon>Actinomycetota</taxon>
        <taxon>Actinomycetes</taxon>
        <taxon>Micrococcales</taxon>
        <taxon>Dermacoccaceae</taxon>
        <taxon>Branchiibius</taxon>
    </lineage>
</organism>
<feature type="binding site" evidence="4">
    <location>
        <position position="248"/>
    </location>
    <ligand>
        <name>S-adenosyl-L-methionine</name>
        <dbReference type="ChEBI" id="CHEBI:59789"/>
    </ligand>
</feature>
<dbReference type="Proteomes" id="UP001596356">
    <property type="component" value="Unassembled WGS sequence"/>
</dbReference>
<dbReference type="PROSITE" id="PS01231">
    <property type="entry name" value="TRMA_2"/>
    <property type="match status" value="1"/>
</dbReference>
<dbReference type="EMBL" id="JBHSWJ010000002">
    <property type="protein sequence ID" value="MFC6713601.1"/>
    <property type="molecule type" value="Genomic_DNA"/>
</dbReference>
<dbReference type="Gene3D" id="2.40.50.140">
    <property type="entry name" value="Nucleic acid-binding proteins"/>
    <property type="match status" value="1"/>
</dbReference>
<reference evidence="8" key="1">
    <citation type="journal article" date="2019" name="Int. J. Syst. Evol. Microbiol.">
        <title>The Global Catalogue of Microorganisms (GCM) 10K type strain sequencing project: providing services to taxonomists for standard genome sequencing and annotation.</title>
        <authorList>
            <consortium name="The Broad Institute Genomics Platform"/>
            <consortium name="The Broad Institute Genome Sequencing Center for Infectious Disease"/>
            <person name="Wu L."/>
            <person name="Ma J."/>
        </authorList>
    </citation>
    <scope>NUCLEOTIDE SEQUENCE [LARGE SCALE GENOMIC DNA]</scope>
    <source>
        <strain evidence="8">NBRC 106593</strain>
    </source>
</reference>
<evidence type="ECO:0000256" key="1">
    <source>
        <dbReference type="ARBA" id="ARBA00022603"/>
    </source>
</evidence>
<feature type="binding site" evidence="4">
    <location>
        <position position="301"/>
    </location>
    <ligand>
        <name>S-adenosyl-L-methionine</name>
        <dbReference type="ChEBI" id="CHEBI:59789"/>
    </ligand>
</feature>
<keyword evidence="8" id="KW-1185">Reference proteome</keyword>
<feature type="domain" description="TRAM" evidence="6">
    <location>
        <begin position="19"/>
        <end position="79"/>
    </location>
</feature>
<dbReference type="InterPro" id="IPR012340">
    <property type="entry name" value="NA-bd_OB-fold"/>
</dbReference>
<protein>
    <submittedName>
        <fullName evidence="7">Class I SAM-dependent RNA methyltransferase</fullName>
        <ecNumber evidence="7">2.1.1.-</ecNumber>
    </submittedName>
</protein>
<dbReference type="InterPro" id="IPR029063">
    <property type="entry name" value="SAM-dependent_MTases_sf"/>
</dbReference>
<dbReference type="InterPro" id="IPR010280">
    <property type="entry name" value="U5_MeTrfase_fam"/>
</dbReference>
<dbReference type="EC" id="2.1.1.-" evidence="7"/>
<dbReference type="PANTHER" id="PTHR11061">
    <property type="entry name" value="RNA M5U METHYLTRANSFERASE"/>
    <property type="match status" value="1"/>
</dbReference>
<dbReference type="PROSITE" id="PS50926">
    <property type="entry name" value="TRAM"/>
    <property type="match status" value="1"/>
</dbReference>
<proteinExistence type="inferred from homology"/>
<feature type="region of interest" description="Disordered" evidence="5">
    <location>
        <begin position="1"/>
        <end position="21"/>
    </location>
</feature>
<comment type="caution">
    <text evidence="7">The sequence shown here is derived from an EMBL/GenBank/DDBJ whole genome shotgun (WGS) entry which is preliminary data.</text>
</comment>
<feature type="active site" description="Nucleophile" evidence="4">
    <location>
        <position position="374"/>
    </location>
</feature>
<feature type="binding site" evidence="4">
    <location>
        <position position="277"/>
    </location>
    <ligand>
        <name>S-adenosyl-L-methionine</name>
        <dbReference type="ChEBI" id="CHEBI:59789"/>
    </ligand>
</feature>
<dbReference type="PROSITE" id="PS51687">
    <property type="entry name" value="SAM_MT_RNA_M5U"/>
    <property type="match status" value="1"/>
</dbReference>
<dbReference type="Gene3D" id="3.40.50.150">
    <property type="entry name" value="Vaccinia Virus protein VP39"/>
    <property type="match status" value="1"/>
</dbReference>
<dbReference type="SUPFAM" id="SSF50249">
    <property type="entry name" value="Nucleic acid-binding proteins"/>
    <property type="match status" value="1"/>
</dbReference>
<evidence type="ECO:0000256" key="3">
    <source>
        <dbReference type="ARBA" id="ARBA00022691"/>
    </source>
</evidence>
<comment type="similarity">
    <text evidence="4">Belongs to the class I-like SAM-binding methyltransferase superfamily. RNA M5U methyltransferase family.</text>
</comment>
<evidence type="ECO:0000256" key="5">
    <source>
        <dbReference type="SAM" id="MobiDB-lite"/>
    </source>
</evidence>
<feature type="binding site" evidence="4">
    <location>
        <position position="347"/>
    </location>
    <ligand>
        <name>S-adenosyl-L-methionine</name>
        <dbReference type="ChEBI" id="CHEBI:59789"/>
    </ligand>
</feature>
<dbReference type="Pfam" id="PF01938">
    <property type="entry name" value="TRAM"/>
    <property type="match status" value="1"/>
</dbReference>
<evidence type="ECO:0000256" key="2">
    <source>
        <dbReference type="ARBA" id="ARBA00022679"/>
    </source>
</evidence>
<dbReference type="PANTHER" id="PTHR11061:SF30">
    <property type="entry name" value="TRNA (URACIL(54)-C(5))-METHYLTRANSFERASE"/>
    <property type="match status" value="1"/>
</dbReference>
<dbReference type="InterPro" id="IPR002792">
    <property type="entry name" value="TRAM_dom"/>
</dbReference>
<dbReference type="SUPFAM" id="SSF53335">
    <property type="entry name" value="S-adenosyl-L-methionine-dependent methyltransferases"/>
    <property type="match status" value="1"/>
</dbReference>
<dbReference type="InterPro" id="IPR030391">
    <property type="entry name" value="MeTrfase_TrmA_CS"/>
</dbReference>
<evidence type="ECO:0000259" key="6">
    <source>
        <dbReference type="PROSITE" id="PS50926"/>
    </source>
</evidence>
<evidence type="ECO:0000313" key="7">
    <source>
        <dbReference type="EMBL" id="MFC6713601.1"/>
    </source>
</evidence>
<dbReference type="CDD" id="cd02440">
    <property type="entry name" value="AdoMet_MTases"/>
    <property type="match status" value="1"/>
</dbReference>
<keyword evidence="1 4" id="KW-0489">Methyltransferase</keyword>
<dbReference type="RefSeq" id="WP_377821483.1">
    <property type="nucleotide sequence ID" value="NZ_JBHSWJ010000002.1"/>
</dbReference>
<dbReference type="Pfam" id="PF05958">
    <property type="entry name" value="tRNA_U5-meth_tr"/>
    <property type="match status" value="1"/>
</dbReference>
<sequence length="427" mass="45301">MPGRRSAHRRPRSRQTRGRSLVGTQLTLEIGNVAHGGFCVARADGRVVFVRHTLPGEQVVATVTEGDTESRFLRADATQILVASPERRSAPCPYAGPGLCGGCDWQHTSAAYGRVLKAQVVAEQLRRLATLDVPVTVEPVPGDSDGLRWRTRVELAAAAPGRAGVRLGIRKHRSHEVLPVDDCLIAVEDVTATAIFTEVFDEGISGADVAVGSDETVVVELPNHDPVPSLRQEVLDRSFQVSARGFWQVHPGAASTFASVVLSALDPQPGDHVLDLYCGVGLFTAFLAAAAGPSGRVLGVEGDARAVEDAQDNIPTNATVVRSDVEAFFESGGVESELGAVDLLVLDPPRAGAGRAVMQAALARRPRRAAYVACDPAALARDLAYAAEHGYRLASLRAFDAFPMTHHVECIAILEPDARGTTIDGLV</sequence>
<name>A0ABW2ASB3_9MICO</name>
<keyword evidence="3 4" id="KW-0949">S-adenosyl-L-methionine</keyword>
<evidence type="ECO:0000313" key="8">
    <source>
        <dbReference type="Proteomes" id="UP001596356"/>
    </source>
</evidence>
<gene>
    <name evidence="7" type="ORF">ACFQBT_07035</name>
</gene>
<evidence type="ECO:0000256" key="4">
    <source>
        <dbReference type="PROSITE-ProRule" id="PRU01024"/>
    </source>
</evidence>
<keyword evidence="2 4" id="KW-0808">Transferase</keyword>
<feature type="compositionally biased region" description="Basic residues" evidence="5">
    <location>
        <begin position="1"/>
        <end position="17"/>
    </location>
</feature>
<dbReference type="GO" id="GO:0008168">
    <property type="term" value="F:methyltransferase activity"/>
    <property type="evidence" value="ECO:0007669"/>
    <property type="project" value="UniProtKB-KW"/>
</dbReference>